<keyword evidence="1" id="KW-0812">Transmembrane</keyword>
<feature type="transmembrane region" description="Helical" evidence="1">
    <location>
        <begin position="59"/>
        <end position="79"/>
    </location>
</feature>
<evidence type="ECO:0000313" key="2">
    <source>
        <dbReference type="EMBL" id="KAF2428983.1"/>
    </source>
</evidence>
<evidence type="ECO:0000313" key="3">
    <source>
        <dbReference type="Proteomes" id="UP000800235"/>
    </source>
</evidence>
<evidence type="ECO:0000256" key="1">
    <source>
        <dbReference type="SAM" id="Phobius"/>
    </source>
</evidence>
<dbReference type="Proteomes" id="UP000800235">
    <property type="component" value="Unassembled WGS sequence"/>
</dbReference>
<accession>A0A9P4NP86</accession>
<dbReference type="EMBL" id="MU007051">
    <property type="protein sequence ID" value="KAF2428983.1"/>
    <property type="molecule type" value="Genomic_DNA"/>
</dbReference>
<dbReference type="AlphaFoldDB" id="A0A9P4NP86"/>
<keyword evidence="1" id="KW-0472">Membrane</keyword>
<comment type="caution">
    <text evidence="2">The sequence shown here is derived from an EMBL/GenBank/DDBJ whole genome shotgun (WGS) entry which is preliminary data.</text>
</comment>
<feature type="transmembrane region" description="Helical" evidence="1">
    <location>
        <begin position="133"/>
        <end position="154"/>
    </location>
</feature>
<reference evidence="2" key="1">
    <citation type="journal article" date="2020" name="Stud. Mycol.">
        <title>101 Dothideomycetes genomes: a test case for predicting lifestyles and emergence of pathogens.</title>
        <authorList>
            <person name="Haridas S."/>
            <person name="Albert R."/>
            <person name="Binder M."/>
            <person name="Bloem J."/>
            <person name="Labutti K."/>
            <person name="Salamov A."/>
            <person name="Andreopoulos B."/>
            <person name="Baker S."/>
            <person name="Barry K."/>
            <person name="Bills G."/>
            <person name="Bluhm B."/>
            <person name="Cannon C."/>
            <person name="Castanera R."/>
            <person name="Culley D."/>
            <person name="Daum C."/>
            <person name="Ezra D."/>
            <person name="Gonzalez J."/>
            <person name="Henrissat B."/>
            <person name="Kuo A."/>
            <person name="Liang C."/>
            <person name="Lipzen A."/>
            <person name="Lutzoni F."/>
            <person name="Magnuson J."/>
            <person name="Mondo S."/>
            <person name="Nolan M."/>
            <person name="Ohm R."/>
            <person name="Pangilinan J."/>
            <person name="Park H.-J."/>
            <person name="Ramirez L."/>
            <person name="Alfaro M."/>
            <person name="Sun H."/>
            <person name="Tritt A."/>
            <person name="Yoshinaga Y."/>
            <person name="Zwiers L.-H."/>
            <person name="Turgeon B."/>
            <person name="Goodwin S."/>
            <person name="Spatafora J."/>
            <person name="Crous P."/>
            <person name="Grigoriev I."/>
        </authorList>
    </citation>
    <scope>NUCLEOTIDE SEQUENCE</scope>
    <source>
        <strain evidence="2">CBS 130266</strain>
    </source>
</reference>
<name>A0A9P4NP86_9PEZI</name>
<evidence type="ECO:0008006" key="4">
    <source>
        <dbReference type="Google" id="ProtNLM"/>
    </source>
</evidence>
<sequence length="209" mass="22914">MAPTYDHTSRYANHNARLYLRIAATITLFIALILDSIAAGTCNRRRPFYYEDEYLHCTSATGLSAASVALVWNIAEFITVKVNKKGIHPGAHIAIDLCLVAWLATAATFDLATNVGEVNSINKPMAAAGGFESFAGLLHFILFVLACVGVHKWIQYSPKEASRLVRVLRKMEAKTVEAPPMPPVGPVKLIRLPDSDAGLPRMLVFYVTE</sequence>
<keyword evidence="1" id="KW-1133">Transmembrane helix</keyword>
<protein>
    <recommendedName>
        <fullName evidence="4">MARVEL domain-containing protein</fullName>
    </recommendedName>
</protein>
<keyword evidence="3" id="KW-1185">Reference proteome</keyword>
<organism evidence="2 3">
    <name type="scientific">Tothia fuscella</name>
    <dbReference type="NCBI Taxonomy" id="1048955"/>
    <lineage>
        <taxon>Eukaryota</taxon>
        <taxon>Fungi</taxon>
        <taxon>Dikarya</taxon>
        <taxon>Ascomycota</taxon>
        <taxon>Pezizomycotina</taxon>
        <taxon>Dothideomycetes</taxon>
        <taxon>Pleosporomycetidae</taxon>
        <taxon>Venturiales</taxon>
        <taxon>Cylindrosympodiaceae</taxon>
        <taxon>Tothia</taxon>
    </lineage>
</organism>
<proteinExistence type="predicted"/>
<gene>
    <name evidence="2" type="ORF">EJ08DRAFT_698774</name>
</gene>
<feature type="transmembrane region" description="Helical" evidence="1">
    <location>
        <begin position="18"/>
        <end position="39"/>
    </location>
</feature>
<feature type="transmembrane region" description="Helical" evidence="1">
    <location>
        <begin position="91"/>
        <end position="113"/>
    </location>
</feature>
<dbReference type="OrthoDB" id="3930839at2759"/>